<proteinExistence type="inferred from homology"/>
<keyword evidence="2" id="KW-0560">Oxidoreductase</keyword>
<evidence type="ECO:0000313" key="5">
    <source>
        <dbReference type="Proteomes" id="UP000682134"/>
    </source>
</evidence>
<organism evidence="4 5">
    <name type="scientific">Gottfriedia endophytica</name>
    <dbReference type="NCBI Taxonomy" id="2820819"/>
    <lineage>
        <taxon>Bacteria</taxon>
        <taxon>Bacillati</taxon>
        <taxon>Bacillota</taxon>
        <taxon>Bacilli</taxon>
        <taxon>Bacillales</taxon>
        <taxon>Bacillaceae</taxon>
        <taxon>Gottfriedia</taxon>
    </lineage>
</organism>
<dbReference type="InterPro" id="IPR029479">
    <property type="entry name" value="Nitroreductase"/>
</dbReference>
<dbReference type="RefSeq" id="WP_209403871.1">
    <property type="nucleotide sequence ID" value="NZ_JAGIYQ010000003.1"/>
</dbReference>
<dbReference type="InterPro" id="IPR000415">
    <property type="entry name" value="Nitroreductase-like"/>
</dbReference>
<evidence type="ECO:0000313" key="4">
    <source>
        <dbReference type="EMBL" id="MBP0724712.1"/>
    </source>
</evidence>
<dbReference type="PANTHER" id="PTHR43673">
    <property type="entry name" value="NAD(P)H NITROREDUCTASE YDGI-RELATED"/>
    <property type="match status" value="1"/>
</dbReference>
<dbReference type="GO" id="GO:0016491">
    <property type="term" value="F:oxidoreductase activity"/>
    <property type="evidence" value="ECO:0007669"/>
    <property type="project" value="UniProtKB-KW"/>
</dbReference>
<comment type="similarity">
    <text evidence="1">Belongs to the nitroreductase family.</text>
</comment>
<dbReference type="Proteomes" id="UP000682134">
    <property type="component" value="Unassembled WGS sequence"/>
</dbReference>
<protein>
    <submittedName>
        <fullName evidence="4">Nitroreductase family protein</fullName>
    </submittedName>
</protein>
<comment type="caution">
    <text evidence="4">The sequence shown here is derived from an EMBL/GenBank/DDBJ whole genome shotgun (WGS) entry which is preliminary data.</text>
</comment>
<dbReference type="Pfam" id="PF00881">
    <property type="entry name" value="Nitroreductase"/>
    <property type="match status" value="1"/>
</dbReference>
<keyword evidence="5" id="KW-1185">Reference proteome</keyword>
<evidence type="ECO:0000256" key="2">
    <source>
        <dbReference type="ARBA" id="ARBA00023002"/>
    </source>
</evidence>
<evidence type="ECO:0000259" key="3">
    <source>
        <dbReference type="Pfam" id="PF00881"/>
    </source>
</evidence>
<dbReference type="AlphaFoldDB" id="A0A940SG55"/>
<dbReference type="Gene3D" id="3.40.109.10">
    <property type="entry name" value="NADH Oxidase"/>
    <property type="match status" value="1"/>
</dbReference>
<dbReference type="SUPFAM" id="SSF55469">
    <property type="entry name" value="FMN-dependent nitroreductase-like"/>
    <property type="match status" value="1"/>
</dbReference>
<dbReference type="PANTHER" id="PTHR43673:SF3">
    <property type="entry name" value="NAD(P)H NITROREDUCTASE YODC-RELATED"/>
    <property type="match status" value="1"/>
</dbReference>
<name>A0A940SG55_9BACI</name>
<gene>
    <name evidence="4" type="ORF">J5Y03_05855</name>
</gene>
<dbReference type="CDD" id="cd02137">
    <property type="entry name" value="MhqN-like"/>
    <property type="match status" value="1"/>
</dbReference>
<accession>A0A940SG55</accession>
<feature type="domain" description="Nitroreductase" evidence="3">
    <location>
        <begin position="10"/>
        <end position="184"/>
    </location>
</feature>
<dbReference type="EMBL" id="JAGIYQ010000003">
    <property type="protein sequence ID" value="MBP0724712.1"/>
    <property type="molecule type" value="Genomic_DNA"/>
</dbReference>
<reference evidence="4" key="1">
    <citation type="submission" date="2021-04" db="EMBL/GenBank/DDBJ databases">
        <title>Genome seq and assembly of Bacillus sp.</title>
        <authorList>
            <person name="Chhetri G."/>
        </authorList>
    </citation>
    <scope>NUCLEOTIDE SEQUENCE</scope>
    <source>
        <strain evidence="4">RG28</strain>
    </source>
</reference>
<sequence>MENKEFFSMIEQRNSTRAFQNDVEITNEEISEILTATIKAPSAWNLQHWKFVVFKGDEAQNRLLPVAYNQQQIVDASCVIAILADKEAFRNVDPVFGPAVEAGYMTQEAKDNLKQNVENAYSTEQIRREQGILNSSLAGMQLILAASAKGWNTCAIGGFNPQAFVKEFNIEDRYFPTMLVTVGKEKVPGHQTARFSVQDSSIWI</sequence>
<evidence type="ECO:0000256" key="1">
    <source>
        <dbReference type="ARBA" id="ARBA00007118"/>
    </source>
</evidence>